<accession>A0ABZ0I891</accession>
<organism evidence="3 4">
    <name type="scientific">Congregibacter brevis</name>
    <dbReference type="NCBI Taxonomy" id="3081201"/>
    <lineage>
        <taxon>Bacteria</taxon>
        <taxon>Pseudomonadati</taxon>
        <taxon>Pseudomonadota</taxon>
        <taxon>Gammaproteobacteria</taxon>
        <taxon>Cellvibrionales</taxon>
        <taxon>Halieaceae</taxon>
        <taxon>Congregibacter</taxon>
    </lineage>
</organism>
<keyword evidence="4" id="KW-1185">Reference proteome</keyword>
<dbReference type="Pfam" id="PF07885">
    <property type="entry name" value="Ion_trans_2"/>
    <property type="match status" value="1"/>
</dbReference>
<protein>
    <submittedName>
        <fullName evidence="3">Ion channel</fullName>
    </submittedName>
</protein>
<evidence type="ECO:0000259" key="2">
    <source>
        <dbReference type="Pfam" id="PF07885"/>
    </source>
</evidence>
<dbReference type="InterPro" id="IPR013099">
    <property type="entry name" value="K_chnl_dom"/>
</dbReference>
<evidence type="ECO:0000256" key="1">
    <source>
        <dbReference type="SAM" id="Phobius"/>
    </source>
</evidence>
<feature type="transmembrane region" description="Helical" evidence="1">
    <location>
        <begin position="6"/>
        <end position="30"/>
    </location>
</feature>
<proteinExistence type="predicted"/>
<reference evidence="3 4" key="1">
    <citation type="submission" date="2023-10" db="EMBL/GenBank/DDBJ databases">
        <title>Two novel species belonging to the OM43/NOR5 clade.</title>
        <authorList>
            <person name="Park M."/>
        </authorList>
    </citation>
    <scope>NUCLEOTIDE SEQUENCE [LARGE SCALE GENOMIC DNA]</scope>
    <source>
        <strain evidence="3 4">IMCC45268</strain>
    </source>
</reference>
<feature type="transmembrane region" description="Helical" evidence="1">
    <location>
        <begin position="42"/>
        <end position="70"/>
    </location>
</feature>
<keyword evidence="1" id="KW-0812">Transmembrane</keyword>
<dbReference type="RefSeq" id="WP_407326034.1">
    <property type="nucleotide sequence ID" value="NZ_CP136865.1"/>
</dbReference>
<name>A0ABZ0I891_9GAMM</name>
<gene>
    <name evidence="3" type="ORF">R0137_08675</name>
</gene>
<evidence type="ECO:0000313" key="4">
    <source>
        <dbReference type="Proteomes" id="UP001626549"/>
    </source>
</evidence>
<dbReference type="Gene3D" id="1.10.287.70">
    <property type="match status" value="1"/>
</dbReference>
<evidence type="ECO:0000313" key="3">
    <source>
        <dbReference type="EMBL" id="WOJ95335.1"/>
    </source>
</evidence>
<dbReference type="Proteomes" id="UP001626549">
    <property type="component" value="Chromosome"/>
</dbReference>
<feature type="transmembrane region" description="Helical" evidence="1">
    <location>
        <begin position="111"/>
        <end position="131"/>
    </location>
</feature>
<sequence length="158" mass="17500">MFTNLVLGVATMAVCLALQIALLTRALLYYAHRQSALDEATFFGTMSILSGVMFLLMFGNLGQVAIWAILFQFLGEFSEYRTAFYHSAVNFSTLGYGDIVMSDKRKLLGPIQAINGVLMVGMSTAAFMTTLRDAIKHNRHGWAAKHAPKIQELVDEDQ</sequence>
<dbReference type="EMBL" id="CP136865">
    <property type="protein sequence ID" value="WOJ95335.1"/>
    <property type="molecule type" value="Genomic_DNA"/>
</dbReference>
<feature type="domain" description="Potassium channel" evidence="2">
    <location>
        <begin position="64"/>
        <end position="132"/>
    </location>
</feature>
<dbReference type="SUPFAM" id="SSF81324">
    <property type="entry name" value="Voltage-gated potassium channels"/>
    <property type="match status" value="1"/>
</dbReference>
<keyword evidence="1" id="KW-0472">Membrane</keyword>
<keyword evidence="1" id="KW-1133">Transmembrane helix</keyword>